<organism evidence="3 4">
    <name type="scientific">Pseudomonas fluorescens</name>
    <dbReference type="NCBI Taxonomy" id="294"/>
    <lineage>
        <taxon>Bacteria</taxon>
        <taxon>Pseudomonadati</taxon>
        <taxon>Pseudomonadota</taxon>
        <taxon>Gammaproteobacteria</taxon>
        <taxon>Pseudomonadales</taxon>
        <taxon>Pseudomonadaceae</taxon>
        <taxon>Pseudomonas</taxon>
    </lineage>
</organism>
<gene>
    <name evidence="3" type="ORF">AO353_19555</name>
</gene>
<reference evidence="3 4" key="2">
    <citation type="journal article" date="2018" name="Nature">
        <title>Mutant phenotypes for thousands of bacterial genes of unknown function.</title>
        <authorList>
            <person name="Price M.N."/>
            <person name="Wetmore K.M."/>
            <person name="Waters R.J."/>
            <person name="Callaghan M."/>
            <person name="Ray J."/>
            <person name="Liu H."/>
            <person name="Kuehl J.V."/>
            <person name="Melnyk R.A."/>
            <person name="Lamson J.S."/>
            <person name="Suh Y."/>
            <person name="Carlson H.K."/>
            <person name="Esquivel Z."/>
            <person name="Sadeeshkumar H."/>
            <person name="Chakraborty R."/>
            <person name="Zane G.M."/>
            <person name="Rubin B.E."/>
            <person name="Wall J.D."/>
            <person name="Visel A."/>
            <person name="Bristow J."/>
            <person name="Blow M.J."/>
            <person name="Arkin A.P."/>
            <person name="Deutschbauer A.M."/>
        </authorList>
    </citation>
    <scope>NUCLEOTIDE SEQUENCE [LARGE SCALE GENOMIC DNA]</scope>
    <source>
        <strain evidence="3 4">FW300-N2E3</strain>
    </source>
</reference>
<dbReference type="AlphaFoldDB" id="A0A0N9WY80"/>
<evidence type="ECO:0000313" key="3">
    <source>
        <dbReference type="EMBL" id="ALI03169.1"/>
    </source>
</evidence>
<name>A0A0N9WY80_PSEFL</name>
<sequence>MKGIKAPIASAVAIAGLSFFSTAHADLGSDTVTRLNQLYNDTRQDCGGPSKPAFLCSGVLFRATWPSTDYQFYSISPKSQASGGVSASYLRKDSKFRKLAYGLKSGFIFDTIFGNPKDHQDYAVLCSFPIDAATDDRGQQGCTDSRRTPGNVEKFCHEQGVATAEQWAANYQQNRGDHSRQCSFDVRDERNSASGPAFYQSIRAMSKIAAESFGTQNELRLAKWEESPPKSPSILALFYTEDSGLEGARLNQIQWYKAVQQHLPVINMKLPQTPQQDAAFVYDSKKQVIYPTTEKNGCDRYVQSASWVERDDPGFGKKVMTLEVTPTDCGRKVQDGQTNNFFNELAADHYLDANWKDNPDNRDSNIGSMRRQLVCHFNIARNKPEWNLEPSRPYTSNEDSIAKGCNNT</sequence>
<accession>A0A0N9WY80</accession>
<protein>
    <submittedName>
        <fullName evidence="3">Halovibrin</fullName>
    </submittedName>
</protein>
<feature type="signal peptide" evidence="2">
    <location>
        <begin position="1"/>
        <end position="25"/>
    </location>
</feature>
<dbReference type="OrthoDB" id="6766953at2"/>
<dbReference type="Pfam" id="PF10783">
    <property type="entry name" value="DUF2599"/>
    <property type="match status" value="1"/>
</dbReference>
<evidence type="ECO:0000256" key="2">
    <source>
        <dbReference type="SAM" id="SignalP"/>
    </source>
</evidence>
<proteinExistence type="predicted"/>
<feature type="region of interest" description="Disordered" evidence="1">
    <location>
        <begin position="389"/>
        <end position="408"/>
    </location>
</feature>
<feature type="chain" id="PRO_5006040694" evidence="2">
    <location>
        <begin position="26"/>
        <end position="408"/>
    </location>
</feature>
<dbReference type="InterPro" id="IPR019719">
    <property type="entry name" value="DUF2599"/>
</dbReference>
<keyword evidence="2" id="KW-0732">Signal</keyword>
<evidence type="ECO:0000256" key="1">
    <source>
        <dbReference type="SAM" id="MobiDB-lite"/>
    </source>
</evidence>
<reference evidence="4" key="1">
    <citation type="submission" date="2015-09" db="EMBL/GenBank/DDBJ databases">
        <title>Whole genome sequence of Pseudomonas fluorescens FW300-N2E3.</title>
        <authorList>
            <person name="Ray J."/>
            <person name="Melnyk R."/>
            <person name="Deutschbauer A."/>
        </authorList>
    </citation>
    <scope>NUCLEOTIDE SEQUENCE [LARGE SCALE GENOMIC DNA]</scope>
    <source>
        <strain evidence="4">FW300-N2E3</strain>
    </source>
</reference>
<evidence type="ECO:0000313" key="4">
    <source>
        <dbReference type="Proteomes" id="UP000066487"/>
    </source>
</evidence>
<dbReference type="EMBL" id="CP012830">
    <property type="protein sequence ID" value="ALI03169.1"/>
    <property type="molecule type" value="Genomic_DNA"/>
</dbReference>
<dbReference type="Proteomes" id="UP000066487">
    <property type="component" value="Chromosome"/>
</dbReference>
<feature type="compositionally biased region" description="Polar residues" evidence="1">
    <location>
        <begin position="393"/>
        <end position="408"/>
    </location>
</feature>
<dbReference type="RefSeq" id="WP_054596432.1">
    <property type="nucleotide sequence ID" value="NZ_CP012830.1"/>
</dbReference>